<organism evidence="3 4">
    <name type="scientific">Raphidocelis subcapitata</name>
    <dbReference type="NCBI Taxonomy" id="307507"/>
    <lineage>
        <taxon>Eukaryota</taxon>
        <taxon>Viridiplantae</taxon>
        <taxon>Chlorophyta</taxon>
        <taxon>core chlorophytes</taxon>
        <taxon>Chlorophyceae</taxon>
        <taxon>CS clade</taxon>
        <taxon>Sphaeropleales</taxon>
        <taxon>Selenastraceae</taxon>
        <taxon>Raphidocelis</taxon>
    </lineage>
</organism>
<feature type="signal peptide" evidence="1">
    <location>
        <begin position="1"/>
        <end position="24"/>
    </location>
</feature>
<evidence type="ECO:0000259" key="2">
    <source>
        <dbReference type="SMART" id="SM00181"/>
    </source>
</evidence>
<dbReference type="Proteomes" id="UP000247498">
    <property type="component" value="Unassembled WGS sequence"/>
</dbReference>
<feature type="domain" description="EGF-like" evidence="2">
    <location>
        <begin position="273"/>
        <end position="305"/>
    </location>
</feature>
<dbReference type="InterPro" id="IPR009030">
    <property type="entry name" value="Growth_fac_rcpt_cys_sf"/>
</dbReference>
<reference evidence="3 4" key="1">
    <citation type="journal article" date="2018" name="Sci. Rep.">
        <title>Raphidocelis subcapitata (=Pseudokirchneriella subcapitata) provides an insight into genome evolution and environmental adaptations in the Sphaeropleales.</title>
        <authorList>
            <person name="Suzuki S."/>
            <person name="Yamaguchi H."/>
            <person name="Nakajima N."/>
            <person name="Kawachi M."/>
        </authorList>
    </citation>
    <scope>NUCLEOTIDE SEQUENCE [LARGE SCALE GENOMIC DNA]</scope>
    <source>
        <strain evidence="3 4">NIES-35</strain>
    </source>
</reference>
<dbReference type="OrthoDB" id="300641at2759"/>
<proteinExistence type="predicted"/>
<feature type="chain" id="PRO_5016167606" description="EGF-like domain-containing protein" evidence="1">
    <location>
        <begin position="25"/>
        <end position="602"/>
    </location>
</feature>
<comment type="caution">
    <text evidence="3">The sequence shown here is derived from an EMBL/GenBank/DDBJ whole genome shotgun (WGS) entry which is preliminary data.</text>
</comment>
<dbReference type="CDD" id="cd00064">
    <property type="entry name" value="FU"/>
    <property type="match status" value="2"/>
</dbReference>
<dbReference type="InParanoid" id="A0A2V0PD72"/>
<dbReference type="EMBL" id="BDRX01000071">
    <property type="protein sequence ID" value="GBF95853.1"/>
    <property type="molecule type" value="Genomic_DNA"/>
</dbReference>
<dbReference type="AlphaFoldDB" id="A0A2V0PD72"/>
<feature type="domain" description="EGF-like" evidence="2">
    <location>
        <begin position="563"/>
        <end position="592"/>
    </location>
</feature>
<keyword evidence="1" id="KW-0732">Signal</keyword>
<dbReference type="PANTHER" id="PTHR15332:SF175">
    <property type="entry name" value="PROPROTEIN CONVERTASE SUBTILISIN_KEXIN TYPE 5-LIKE"/>
    <property type="match status" value="1"/>
</dbReference>
<dbReference type="SMART" id="SM00261">
    <property type="entry name" value="FU"/>
    <property type="match status" value="4"/>
</dbReference>
<dbReference type="SMART" id="SM00181">
    <property type="entry name" value="EGF"/>
    <property type="match status" value="5"/>
</dbReference>
<protein>
    <recommendedName>
        <fullName evidence="2">EGF-like domain-containing protein</fullName>
    </recommendedName>
</protein>
<gene>
    <name evidence="3" type="ORF">Rsub_08444</name>
</gene>
<accession>A0A2V0PD72</accession>
<dbReference type="PANTHER" id="PTHR15332">
    <property type="entry name" value="PROPROTEIN CONVERTASE SUBTILISIN_KEXIN TYPE 5-LIKE"/>
    <property type="match status" value="1"/>
</dbReference>
<dbReference type="SUPFAM" id="SSF57184">
    <property type="entry name" value="Growth factor receptor domain"/>
    <property type="match status" value="3"/>
</dbReference>
<dbReference type="InterPro" id="IPR006212">
    <property type="entry name" value="Furin_repeat"/>
</dbReference>
<keyword evidence="4" id="KW-1185">Reference proteome</keyword>
<feature type="domain" description="EGF-like" evidence="2">
    <location>
        <begin position="350"/>
        <end position="393"/>
    </location>
</feature>
<evidence type="ECO:0000256" key="1">
    <source>
        <dbReference type="SAM" id="SignalP"/>
    </source>
</evidence>
<dbReference type="InterPro" id="IPR000742">
    <property type="entry name" value="EGF"/>
</dbReference>
<dbReference type="Gene3D" id="2.10.220.10">
    <property type="entry name" value="Hormone Receptor, Insulin-like Growth Factor Receptor 1, Chain A, domain 2"/>
    <property type="match status" value="4"/>
</dbReference>
<evidence type="ECO:0000313" key="3">
    <source>
        <dbReference type="EMBL" id="GBF95853.1"/>
    </source>
</evidence>
<sequence>MARAPALLALLALLALTLVPAAAAALVCWPASKGPTYGSAPPIPWREDSAYCKDAADTIWLVAIVKVDYYSTEDHVPSYPWLSDDAVLGEWMAALADTLTLPLGDGTFGPVFGQGVEQDPPYDIYGGLFDGTGKLYCGTPDVKAPCEAPLPQLGFWSPTTRWAFATPVGTVSAGTPCSTGKLFDVASGTCKPFVPWLRNCDVGTNSGACLRCNAGRYSTYVQAYEEWAGTTVGQWCNAGCDTGCKECFGPTASECLSCNDPGQFASSDGTCTTCDASCQTCRGTATTCTACAVGKAVDPTTWTCADCGTKINGATECYSDDSGAFFATACGEGFVLDGAACTACDATCKACSAAGESSCTACNTDRFLNRAEGTCVNPCPGGFYGATSDQTCQACNSRCEIVSVKTCPPNFYKKPSTWNSAAVCEPCMAQCVTCVDGNSCLTCNGGQNLYLVPSTSQCVYYFDCPPRTYPGTSNICRPCSPKCATCTTASFASCTSCDPGKFLSGTVCVTTCPTGKYEDESTNTCVACGSGLWLTADHQCVTTCPPKTYKYPTVWANLARCSPCVAPCQDCSSSRYCLSCLNGLTPTKGVCPTSRRFLMAAN</sequence>
<feature type="domain" description="EGF-like" evidence="2">
    <location>
        <begin position="426"/>
        <end position="459"/>
    </location>
</feature>
<evidence type="ECO:0000313" key="4">
    <source>
        <dbReference type="Proteomes" id="UP000247498"/>
    </source>
</evidence>
<name>A0A2V0PD72_9CHLO</name>
<feature type="domain" description="EGF-like" evidence="2">
    <location>
        <begin position="478"/>
        <end position="509"/>
    </location>
</feature>